<dbReference type="PANTHER" id="PTHR12658:SF0">
    <property type="entry name" value="TUBULIN-SPECIFIC CHAPERONE D"/>
    <property type="match status" value="1"/>
</dbReference>
<dbReference type="GO" id="GO:0007021">
    <property type="term" value="P:tubulin complex assembly"/>
    <property type="evidence" value="ECO:0007669"/>
    <property type="project" value="InterPro"/>
</dbReference>
<dbReference type="GO" id="GO:0005096">
    <property type="term" value="F:GTPase activator activity"/>
    <property type="evidence" value="ECO:0007669"/>
    <property type="project" value="InterPro"/>
</dbReference>
<gene>
    <name evidence="1" type="ORF">TSPGSL018_28862</name>
</gene>
<proteinExistence type="predicted"/>
<dbReference type="PANTHER" id="PTHR12658">
    <property type="entry name" value="BETA-TUBULIN COFACTOR D"/>
    <property type="match status" value="1"/>
</dbReference>
<evidence type="ECO:0008006" key="2">
    <source>
        <dbReference type="Google" id="ProtNLM"/>
    </source>
</evidence>
<dbReference type="GO" id="GO:0007023">
    <property type="term" value="P:post-chaperonin tubulin folding pathway"/>
    <property type="evidence" value="ECO:0007669"/>
    <property type="project" value="InterPro"/>
</dbReference>
<evidence type="ECO:0000313" key="1">
    <source>
        <dbReference type="EMBL" id="JAC73443.1"/>
    </source>
</evidence>
<dbReference type="EMBL" id="GBEZ01012444">
    <property type="protein sequence ID" value="JAC73443.1"/>
    <property type="molecule type" value="Transcribed_RNA"/>
</dbReference>
<protein>
    <recommendedName>
        <fullName evidence="2">Tubulin-specific chaperone D</fullName>
    </recommendedName>
</protein>
<dbReference type="InterPro" id="IPR033162">
    <property type="entry name" value="TBCD"/>
</dbReference>
<sequence length="227" mass="23619">MDEDAYKGPIFEGCVASIGGLDKSLASAASSSVVRALGGPSSAELFLSRLGWTGAADGLREGLLLEMLEMTRNEARGCADVSRLLACTTTICQLVGAGGAVREAALPAALALLINRFPKVRKYAAEQIYLKLLAFEAEDESLQIPALQLQRALELVAETAWDGPLDHVRHARSPLFGLLGLAEPKKLAGKAADAASRAAAVGTFGTDDSESYSTLLADAARGLGSGM</sequence>
<dbReference type="GO" id="GO:0000226">
    <property type="term" value="P:microtubule cytoskeleton organization"/>
    <property type="evidence" value="ECO:0007669"/>
    <property type="project" value="TreeGrafter"/>
</dbReference>
<dbReference type="GO" id="GO:0048487">
    <property type="term" value="F:beta-tubulin binding"/>
    <property type="evidence" value="ECO:0007669"/>
    <property type="project" value="InterPro"/>
</dbReference>
<dbReference type="AlphaFoldDB" id="A0A061RN78"/>
<accession>A0A061RN78</accession>
<reference evidence="1" key="1">
    <citation type="submission" date="2014-05" db="EMBL/GenBank/DDBJ databases">
        <title>The transcriptome of the halophilic microalga Tetraselmis sp. GSL018 isolated from the Great Salt Lake, Utah.</title>
        <authorList>
            <person name="Jinkerson R.E."/>
            <person name="D'Adamo S."/>
            <person name="Posewitz M.C."/>
        </authorList>
    </citation>
    <scope>NUCLEOTIDE SEQUENCE</scope>
    <source>
        <strain evidence="1">GSL018</strain>
    </source>
</reference>
<name>A0A061RN78_9CHLO</name>
<organism evidence="1">
    <name type="scientific">Tetraselmis sp. GSL018</name>
    <dbReference type="NCBI Taxonomy" id="582737"/>
    <lineage>
        <taxon>Eukaryota</taxon>
        <taxon>Viridiplantae</taxon>
        <taxon>Chlorophyta</taxon>
        <taxon>core chlorophytes</taxon>
        <taxon>Chlorodendrophyceae</taxon>
        <taxon>Chlorodendrales</taxon>
        <taxon>Chlorodendraceae</taxon>
        <taxon>Tetraselmis</taxon>
    </lineage>
</organism>